<keyword evidence="3" id="KW-1185">Reference proteome</keyword>
<feature type="compositionally biased region" description="Low complexity" evidence="1">
    <location>
        <begin position="394"/>
        <end position="412"/>
    </location>
</feature>
<comment type="caution">
    <text evidence="2">The sequence shown here is derived from an EMBL/GenBank/DDBJ whole genome shotgun (WGS) entry which is preliminary data.</text>
</comment>
<reference evidence="2 3" key="1">
    <citation type="submission" date="2016-10" db="EMBL/GenBank/DDBJ databases">
        <title>Genome sequence of the basidiomycete white-rot fungus Trametes pubescens.</title>
        <authorList>
            <person name="Makela M.R."/>
            <person name="Granchi Z."/>
            <person name="Peng M."/>
            <person name="De Vries R.P."/>
            <person name="Grigoriev I."/>
            <person name="Riley R."/>
            <person name="Hilden K."/>
        </authorList>
    </citation>
    <scope>NUCLEOTIDE SEQUENCE [LARGE SCALE GENOMIC DNA]</scope>
    <source>
        <strain evidence="2 3">FBCC735</strain>
    </source>
</reference>
<dbReference type="AlphaFoldDB" id="A0A1M2VLH2"/>
<feature type="region of interest" description="Disordered" evidence="1">
    <location>
        <begin position="112"/>
        <end position="145"/>
    </location>
</feature>
<dbReference type="STRING" id="154538.A0A1M2VLH2"/>
<feature type="region of interest" description="Disordered" evidence="1">
    <location>
        <begin position="326"/>
        <end position="366"/>
    </location>
</feature>
<name>A0A1M2VLH2_TRAPU</name>
<dbReference type="OrthoDB" id="3270670at2759"/>
<organism evidence="2 3">
    <name type="scientific">Trametes pubescens</name>
    <name type="common">White-rot fungus</name>
    <dbReference type="NCBI Taxonomy" id="154538"/>
    <lineage>
        <taxon>Eukaryota</taxon>
        <taxon>Fungi</taxon>
        <taxon>Dikarya</taxon>
        <taxon>Basidiomycota</taxon>
        <taxon>Agaricomycotina</taxon>
        <taxon>Agaricomycetes</taxon>
        <taxon>Polyporales</taxon>
        <taxon>Polyporaceae</taxon>
        <taxon>Trametes</taxon>
    </lineage>
</organism>
<feature type="region of interest" description="Disordered" evidence="1">
    <location>
        <begin position="184"/>
        <end position="221"/>
    </location>
</feature>
<evidence type="ECO:0000256" key="1">
    <source>
        <dbReference type="SAM" id="MobiDB-lite"/>
    </source>
</evidence>
<dbReference type="EMBL" id="MNAD01001043">
    <property type="protein sequence ID" value="OJT08410.1"/>
    <property type="molecule type" value="Genomic_DNA"/>
</dbReference>
<gene>
    <name evidence="2" type="ORF">TRAPUB_698</name>
</gene>
<protein>
    <submittedName>
        <fullName evidence="2">Uncharacterized protein</fullName>
    </submittedName>
</protein>
<accession>A0A1M2VLH2</accession>
<dbReference type="OMA" id="WDAHEPA"/>
<evidence type="ECO:0000313" key="2">
    <source>
        <dbReference type="EMBL" id="OJT08410.1"/>
    </source>
</evidence>
<sequence length="463" mass="48308">MSVAAQYAAAVPDARYYDPNTFFSYAPPSLNAVTNAALDGQYASGAAYVWDAHEPAVQSPPAYSSSASANAYHSAAAPASSAPSGHSSVTASFAYSAPTDFVSSHRAYPSNVSRVAPSSSLSPSSAAVTARGASSSHRGHSYSSGARSYSSLAAAATTNASNSSSSTPRLQNASWDNAALYTIDPSDPVSNAPPQQHAYSRSSTTSSVPATPVSPPIKEEDPEGEFIIEVSVPADPVPSSMPEVPLRATHAPPKMRSMMCSFRLESFAMHDGIRSAATQPGPGGIVVGPLKEQPIEFEWQADLVEPLVPQEEDAYRYGMAQGKARAQVGYSPSVHSPPSPRRTGGGNELRSPRTGRTRADSYTAVGTASPALSLDYPQQVDSGDGWDASSAYGSAADNGSGSGTTSASPTFAPIMTPAQSLGWSLRYQSGDVDNTMESSGGYHRQQTVTQPSRAFFFICVECF</sequence>
<evidence type="ECO:0000313" key="3">
    <source>
        <dbReference type="Proteomes" id="UP000184267"/>
    </source>
</evidence>
<feature type="compositionally biased region" description="Low complexity" evidence="1">
    <location>
        <begin position="200"/>
        <end position="211"/>
    </location>
</feature>
<feature type="region of interest" description="Disordered" evidence="1">
    <location>
        <begin position="394"/>
        <end position="413"/>
    </location>
</feature>
<dbReference type="Proteomes" id="UP000184267">
    <property type="component" value="Unassembled WGS sequence"/>
</dbReference>
<feature type="compositionally biased region" description="Polar residues" evidence="1">
    <location>
        <begin position="188"/>
        <end position="199"/>
    </location>
</feature>
<proteinExistence type="predicted"/>